<dbReference type="Proteomes" id="UP001165085">
    <property type="component" value="Unassembled WGS sequence"/>
</dbReference>
<keyword evidence="4" id="KW-1185">Reference proteome</keyword>
<dbReference type="PANTHER" id="PTHR11092:SF0">
    <property type="entry name" value="EPIMERASE FAMILY PROTEIN SDR39U1"/>
    <property type="match status" value="1"/>
</dbReference>
<proteinExistence type="predicted"/>
<sequence>MSRALSSKSQGPVKMKVLLAGGSGLLGDTIISSLRSAAESNKAIVDVTVLSRSGPSSSTDSSSTDSSSADSTNFNLKHVKWDGETPTDLRDEEVEGLTHAINLCGENISEGGETIMAKLGIRSWEEENKKKRVISSRITPTVGLKRWLNSNGNLSPQMEYIVAGGVGVYGCDFFLNGKEAEDERADTSSRPGFLHEVSTLWEKAATEPPSPSTSSSDSNNHRTTILRIAPVLTSSGGVLGKLLLPFKLGLGGNVGSGTQYFPFISSSDFGSAVVDHIMMTPAKSDRVYNLIAPEPCTNEQFGKELGAKLRRPTFMPMPASVVKILFGEMGEEVLLGGVRAKPARLQEEGFTFKHPNIIKAIASILD</sequence>
<comment type="caution">
    <text evidence="3">The sequence shown here is derived from an EMBL/GenBank/DDBJ whole genome shotgun (WGS) entry which is preliminary data.</text>
</comment>
<dbReference type="AlphaFoldDB" id="A0A9W7BCY3"/>
<protein>
    <recommendedName>
        <fullName evidence="2">DUF1731 domain-containing protein</fullName>
    </recommendedName>
</protein>
<name>A0A9W7BCY3_9STRA</name>
<dbReference type="Gene3D" id="3.40.50.720">
    <property type="entry name" value="NAD(P)-binding Rossmann-like Domain"/>
    <property type="match status" value="1"/>
</dbReference>
<dbReference type="InterPro" id="IPR036291">
    <property type="entry name" value="NAD(P)-bd_dom_sf"/>
</dbReference>
<evidence type="ECO:0000259" key="2">
    <source>
        <dbReference type="Pfam" id="PF08338"/>
    </source>
</evidence>
<gene>
    <name evidence="3" type="ORF">TrST_g6187</name>
</gene>
<feature type="domain" description="DUF1731" evidence="2">
    <location>
        <begin position="317"/>
        <end position="363"/>
    </location>
</feature>
<feature type="region of interest" description="Disordered" evidence="1">
    <location>
        <begin position="51"/>
        <end position="71"/>
    </location>
</feature>
<dbReference type="SUPFAM" id="SSF51735">
    <property type="entry name" value="NAD(P)-binding Rossmann-fold domains"/>
    <property type="match status" value="1"/>
</dbReference>
<dbReference type="EMBL" id="BRXY01000347">
    <property type="protein sequence ID" value="GMH88721.1"/>
    <property type="molecule type" value="Genomic_DNA"/>
</dbReference>
<evidence type="ECO:0000256" key="1">
    <source>
        <dbReference type="SAM" id="MobiDB-lite"/>
    </source>
</evidence>
<evidence type="ECO:0000313" key="4">
    <source>
        <dbReference type="Proteomes" id="UP001165085"/>
    </source>
</evidence>
<feature type="compositionally biased region" description="Low complexity" evidence="1">
    <location>
        <begin position="56"/>
        <end position="71"/>
    </location>
</feature>
<dbReference type="InterPro" id="IPR013549">
    <property type="entry name" value="DUF1731"/>
</dbReference>
<organism evidence="3 4">
    <name type="scientific">Triparma strigata</name>
    <dbReference type="NCBI Taxonomy" id="1606541"/>
    <lineage>
        <taxon>Eukaryota</taxon>
        <taxon>Sar</taxon>
        <taxon>Stramenopiles</taxon>
        <taxon>Ochrophyta</taxon>
        <taxon>Bolidophyceae</taxon>
        <taxon>Parmales</taxon>
        <taxon>Triparmaceae</taxon>
        <taxon>Triparma</taxon>
    </lineage>
</organism>
<dbReference type="PANTHER" id="PTHR11092">
    <property type="entry name" value="SUGAR NUCLEOTIDE EPIMERASE RELATED"/>
    <property type="match status" value="1"/>
</dbReference>
<reference evidence="4" key="1">
    <citation type="journal article" date="2023" name="Commun. Biol.">
        <title>Genome analysis of Parmales, the sister group of diatoms, reveals the evolutionary specialization of diatoms from phago-mixotrophs to photoautotrophs.</title>
        <authorList>
            <person name="Ban H."/>
            <person name="Sato S."/>
            <person name="Yoshikawa S."/>
            <person name="Yamada K."/>
            <person name="Nakamura Y."/>
            <person name="Ichinomiya M."/>
            <person name="Sato N."/>
            <person name="Blanc-Mathieu R."/>
            <person name="Endo H."/>
            <person name="Kuwata A."/>
            <person name="Ogata H."/>
        </authorList>
    </citation>
    <scope>NUCLEOTIDE SEQUENCE [LARGE SCALE GENOMIC DNA]</scope>
    <source>
        <strain evidence="4">NIES 3701</strain>
    </source>
</reference>
<dbReference type="Pfam" id="PF08338">
    <property type="entry name" value="DUF1731"/>
    <property type="match status" value="1"/>
</dbReference>
<accession>A0A9W7BCY3</accession>
<evidence type="ECO:0000313" key="3">
    <source>
        <dbReference type="EMBL" id="GMH88721.1"/>
    </source>
</evidence>
<dbReference type="OrthoDB" id="276721at2759"/>